<evidence type="ECO:0000313" key="3">
    <source>
        <dbReference type="Proteomes" id="UP000324162"/>
    </source>
</evidence>
<sequence length="133" mass="15495">MGGSKNYTIYILNGFLSLISSSYFLFFIFILYNLVSITSLYSKMQYIAKIKSHEQRVVTGEIEKLVEKEGASRTQSFSVSGVFFKYNNYQTAPYFFANRKYNDKVIFDGGYVEIHYIQDNGKNYITKLFIKND</sequence>
<evidence type="ECO:0000256" key="1">
    <source>
        <dbReference type="SAM" id="Phobius"/>
    </source>
</evidence>
<evidence type="ECO:0000313" key="2">
    <source>
        <dbReference type="EMBL" id="KAA1160653.1"/>
    </source>
</evidence>
<feature type="transmembrane region" description="Helical" evidence="1">
    <location>
        <begin position="12"/>
        <end position="35"/>
    </location>
</feature>
<accession>A0AB73BGY8</accession>
<comment type="caution">
    <text evidence="2">The sequence shown here is derived from an EMBL/GenBank/DDBJ whole genome shotgun (WGS) entry which is preliminary data.</text>
</comment>
<protein>
    <recommendedName>
        <fullName evidence="4">DUF3592 domain-containing protein</fullName>
    </recommendedName>
</protein>
<keyword evidence="1" id="KW-1133">Transmembrane helix</keyword>
<name>A0AB73BGY8_9GAMM</name>
<dbReference type="EMBL" id="SEUK01000048">
    <property type="protein sequence ID" value="KAA1160653.1"/>
    <property type="molecule type" value="Genomic_DNA"/>
</dbReference>
<dbReference type="RefSeq" id="WP_149614193.1">
    <property type="nucleotide sequence ID" value="NZ_SEUK01000048.1"/>
</dbReference>
<evidence type="ECO:0008006" key="4">
    <source>
        <dbReference type="Google" id="ProtNLM"/>
    </source>
</evidence>
<dbReference type="AlphaFoldDB" id="A0AB73BGY8"/>
<keyword evidence="1" id="KW-0812">Transmembrane</keyword>
<gene>
    <name evidence="2" type="ORF">EU508_09370</name>
</gene>
<keyword evidence="1" id="KW-0472">Membrane</keyword>
<reference evidence="2 3" key="1">
    <citation type="submission" date="2019-01" db="EMBL/GenBank/DDBJ databases">
        <title>Genome sequences of marine Pseudoalteromonas species.</title>
        <authorList>
            <person name="Boraston A.B."/>
            <person name="Hehemann J.-H."/>
            <person name="Vickers C.J."/>
            <person name="Salama-Alber O."/>
            <person name="Abe K."/>
            <person name="Hettle A.J."/>
        </authorList>
    </citation>
    <scope>NUCLEOTIDE SEQUENCE [LARGE SCALE GENOMIC DNA]</scope>
    <source>
        <strain evidence="2 3">PS42</strain>
    </source>
</reference>
<organism evidence="2 3">
    <name type="scientific">Pseudoalteromonas fuliginea</name>
    <dbReference type="NCBI Taxonomy" id="1872678"/>
    <lineage>
        <taxon>Bacteria</taxon>
        <taxon>Pseudomonadati</taxon>
        <taxon>Pseudomonadota</taxon>
        <taxon>Gammaproteobacteria</taxon>
        <taxon>Alteromonadales</taxon>
        <taxon>Pseudoalteromonadaceae</taxon>
        <taxon>Pseudoalteromonas</taxon>
    </lineage>
</organism>
<proteinExistence type="predicted"/>
<dbReference type="Proteomes" id="UP000324162">
    <property type="component" value="Unassembled WGS sequence"/>
</dbReference>